<accession>A0A6C0BPT9</accession>
<dbReference type="EMBL" id="MN739208">
    <property type="protein sequence ID" value="QHS93654.1"/>
    <property type="molecule type" value="Genomic_DNA"/>
</dbReference>
<sequence length="74" mass="8135">MECLQELAVRLGCCILPPPSPTTPPWSPLMHIDSDSDWEGKRVFSPEPQSWTSSPPPGSPVSHRLPPRSNKTST</sequence>
<feature type="compositionally biased region" description="Basic and acidic residues" evidence="1">
    <location>
        <begin position="32"/>
        <end position="44"/>
    </location>
</feature>
<evidence type="ECO:0000313" key="2">
    <source>
        <dbReference type="EMBL" id="QHS93654.1"/>
    </source>
</evidence>
<evidence type="ECO:0000256" key="1">
    <source>
        <dbReference type="SAM" id="MobiDB-lite"/>
    </source>
</evidence>
<protein>
    <submittedName>
        <fullName evidence="2">Uncharacterized protein</fullName>
    </submittedName>
</protein>
<feature type="compositionally biased region" description="Pro residues" evidence="1">
    <location>
        <begin position="18"/>
        <end position="27"/>
    </location>
</feature>
<proteinExistence type="predicted"/>
<name>A0A6C0BPT9_9ZZZZ</name>
<reference evidence="2" key="1">
    <citation type="journal article" date="2020" name="Nature">
        <title>Giant virus diversity and host interactions through global metagenomics.</title>
        <authorList>
            <person name="Schulz F."/>
            <person name="Roux S."/>
            <person name="Paez-Espino D."/>
            <person name="Jungbluth S."/>
            <person name="Walsh D.A."/>
            <person name="Denef V.J."/>
            <person name="McMahon K.D."/>
            <person name="Konstantinidis K.T."/>
            <person name="Eloe-Fadrosh E.A."/>
            <person name="Kyrpides N.C."/>
            <person name="Woyke T."/>
        </authorList>
    </citation>
    <scope>NUCLEOTIDE SEQUENCE</scope>
    <source>
        <strain evidence="2">GVMAG-M-3300018080-19</strain>
    </source>
</reference>
<dbReference type="AlphaFoldDB" id="A0A6C0BPT9"/>
<organism evidence="2">
    <name type="scientific">viral metagenome</name>
    <dbReference type="NCBI Taxonomy" id="1070528"/>
    <lineage>
        <taxon>unclassified sequences</taxon>
        <taxon>metagenomes</taxon>
        <taxon>organismal metagenomes</taxon>
    </lineage>
</organism>
<feature type="region of interest" description="Disordered" evidence="1">
    <location>
        <begin position="18"/>
        <end position="74"/>
    </location>
</feature>